<dbReference type="Pfam" id="PF00419">
    <property type="entry name" value="Fimbrial"/>
    <property type="match status" value="1"/>
</dbReference>
<dbReference type="InterPro" id="IPR000259">
    <property type="entry name" value="Adhesion_dom_fimbrial"/>
</dbReference>
<evidence type="ECO:0000256" key="3">
    <source>
        <dbReference type="ARBA" id="ARBA00022729"/>
    </source>
</evidence>
<dbReference type="InterPro" id="IPR050263">
    <property type="entry name" value="Bact_Fimbrial_Adh_Pro"/>
</dbReference>
<evidence type="ECO:0000256" key="4">
    <source>
        <dbReference type="ARBA" id="ARBA00023263"/>
    </source>
</evidence>
<name>A0A443IE45_9GAMM</name>
<evidence type="ECO:0000256" key="2">
    <source>
        <dbReference type="ARBA" id="ARBA00006671"/>
    </source>
</evidence>
<sequence length="345" mass="38120">MFKLNVCLLVFVAVIVSVTFPAYASLKCGTDSPYFNNSGLNFNTDLPNGINASAPIGTVLFRKDMEITVWCGKDATKSGSWTKEPEEIFITRANISDALGRNSGLTVYVTVNGDRGTTRKAFGTGIKTIIPWVDGSINNSYLDRAVLNVTVELVKTGENKEISTKNDRVIFEVGDAYSGDIQYFMKGAKKLEFTTQTCEVKDSGNFSATLDSLSINNIRSAGPVETPERDFVVSIICNSNLWSTQNIMMKITGDSIPEMAKQGLYYWKDIRTGEKARDIALQLLQGANGANYIPVEPGKNFIVGNFEKRMEEVSIPLRARYYATGTKDLSPGELQTVLFYNIDYE</sequence>
<proteinExistence type="inferred from homology"/>
<dbReference type="InterPro" id="IPR008966">
    <property type="entry name" value="Adhesion_dom_sf"/>
</dbReference>
<comment type="caution">
    <text evidence="7">The sequence shown here is derived from an EMBL/GenBank/DDBJ whole genome shotgun (WGS) entry which is preliminary data.</text>
</comment>
<accession>A0A443IE45</accession>
<keyword evidence="4" id="KW-0281">Fimbrium</keyword>
<dbReference type="InterPro" id="IPR036937">
    <property type="entry name" value="Adhesion_dom_fimbrial_sf"/>
</dbReference>
<evidence type="ECO:0000259" key="6">
    <source>
        <dbReference type="Pfam" id="PF00419"/>
    </source>
</evidence>
<feature type="domain" description="Fimbrial-type adhesion" evidence="6">
    <location>
        <begin position="194"/>
        <end position="344"/>
    </location>
</feature>
<dbReference type="SUPFAM" id="SSF49401">
    <property type="entry name" value="Bacterial adhesins"/>
    <property type="match status" value="1"/>
</dbReference>
<reference evidence="7 8" key="1">
    <citation type="submission" date="2014-04" db="EMBL/GenBank/DDBJ databases">
        <title>Draft genome sequence of Pantoea beijingensis strain LMG 27579, an emerging pathogen to Pleurotus eryngii with potential industrial application.</title>
        <authorList>
            <person name="Xu F."/>
            <person name="Liu Y."/>
            <person name="Wang S."/>
            <person name="Yin Y."/>
            <person name="Ma Y."/>
            <person name="Zhao S."/>
            <person name="Rong C."/>
        </authorList>
    </citation>
    <scope>NUCLEOTIDE SEQUENCE [LARGE SCALE GENOMIC DNA]</scope>
    <source>
        <strain evidence="7 8">LMG 27579</strain>
    </source>
</reference>
<comment type="similarity">
    <text evidence="2">Belongs to the fimbrial protein family.</text>
</comment>
<dbReference type="RefSeq" id="WP_164877280.1">
    <property type="nucleotide sequence ID" value="NZ_CP071409.1"/>
</dbReference>
<dbReference type="Proteomes" id="UP000288794">
    <property type="component" value="Unassembled WGS sequence"/>
</dbReference>
<feature type="chain" id="PRO_5019250526" description="Fimbrial-type adhesion domain-containing protein" evidence="5">
    <location>
        <begin position="25"/>
        <end position="345"/>
    </location>
</feature>
<dbReference type="Gene3D" id="2.60.40.1090">
    <property type="entry name" value="Fimbrial-type adhesion domain"/>
    <property type="match status" value="1"/>
</dbReference>
<dbReference type="GO" id="GO:0043709">
    <property type="term" value="P:cell adhesion involved in single-species biofilm formation"/>
    <property type="evidence" value="ECO:0007669"/>
    <property type="project" value="TreeGrafter"/>
</dbReference>
<dbReference type="PANTHER" id="PTHR33420">
    <property type="entry name" value="FIMBRIAL SUBUNIT ELFA-RELATED"/>
    <property type="match status" value="1"/>
</dbReference>
<evidence type="ECO:0000313" key="7">
    <source>
        <dbReference type="EMBL" id="RWR02355.1"/>
    </source>
</evidence>
<gene>
    <name evidence="7" type="ORF">ED28_08215</name>
</gene>
<feature type="signal peptide" evidence="5">
    <location>
        <begin position="1"/>
        <end position="24"/>
    </location>
</feature>
<dbReference type="GO" id="GO:0009289">
    <property type="term" value="C:pilus"/>
    <property type="evidence" value="ECO:0007669"/>
    <property type="project" value="UniProtKB-SubCell"/>
</dbReference>
<keyword evidence="8" id="KW-1185">Reference proteome</keyword>
<dbReference type="EMBL" id="JMEE01000023">
    <property type="protein sequence ID" value="RWR02355.1"/>
    <property type="molecule type" value="Genomic_DNA"/>
</dbReference>
<evidence type="ECO:0000256" key="1">
    <source>
        <dbReference type="ARBA" id="ARBA00004561"/>
    </source>
</evidence>
<dbReference type="PANTHER" id="PTHR33420:SF3">
    <property type="entry name" value="FIMBRIAL SUBUNIT ELFA"/>
    <property type="match status" value="1"/>
</dbReference>
<evidence type="ECO:0000313" key="8">
    <source>
        <dbReference type="Proteomes" id="UP000288794"/>
    </source>
</evidence>
<dbReference type="AlphaFoldDB" id="A0A443IE45"/>
<comment type="subcellular location">
    <subcellularLocation>
        <location evidence="1">Fimbrium</location>
    </subcellularLocation>
</comment>
<protein>
    <recommendedName>
        <fullName evidence="6">Fimbrial-type adhesion domain-containing protein</fullName>
    </recommendedName>
</protein>
<keyword evidence="3 5" id="KW-0732">Signal</keyword>
<organism evidence="7 8">
    <name type="scientific">[Pantoea] beijingensis</name>
    <dbReference type="NCBI Taxonomy" id="1324864"/>
    <lineage>
        <taxon>Bacteria</taxon>
        <taxon>Pseudomonadati</taxon>
        <taxon>Pseudomonadota</taxon>
        <taxon>Gammaproteobacteria</taxon>
        <taxon>Enterobacterales</taxon>
        <taxon>Erwiniaceae</taxon>
        <taxon>Erwinia</taxon>
    </lineage>
</organism>
<evidence type="ECO:0000256" key="5">
    <source>
        <dbReference type="SAM" id="SignalP"/>
    </source>
</evidence>